<dbReference type="InterPro" id="IPR010787">
    <property type="entry name" value="DUF1385"/>
</dbReference>
<organism evidence="2 3">
    <name type="scientific">Allofournierella massiliensis</name>
    <dbReference type="NCBI Taxonomy" id="1650663"/>
    <lineage>
        <taxon>Bacteria</taxon>
        <taxon>Bacillati</taxon>
        <taxon>Bacillota</taxon>
        <taxon>Clostridia</taxon>
        <taxon>Eubacteriales</taxon>
        <taxon>Oscillospiraceae</taxon>
        <taxon>Allofournierella</taxon>
    </lineage>
</organism>
<name>A0ABT7UT64_9FIRM</name>
<dbReference type="Proteomes" id="UP001529380">
    <property type="component" value="Unassembled WGS sequence"/>
</dbReference>
<evidence type="ECO:0000313" key="2">
    <source>
        <dbReference type="EMBL" id="MDM8202062.1"/>
    </source>
</evidence>
<sequence>MEKPKECFKTSVGGQALMEGIMMRGPKKICVAVRKPDGGIDLTMEDVKHHKWQKIPFVRGACSMIENLVLGYRYLMHSAEVSMPEEEQEQPGKLDLWLQEHTGPKFQNFLMALAAVMGGMLAIVLFMVLPTAIVGGINHFVPLGWGKVLLEGVLKIAMFVIYLFLCTRMKEIHRVFEYHGAEHKTIACYEAGQELTVENIRHHCRFHPRCGTSFMILVLIVSILLFSVLPWSSTGLRVFLKLLLLPVVMGISYELIKLAGRYDNLATRIISAPGLWLQRLTTFEPDDSMIEVAIAAVKPVLPGRPEDGLW</sequence>
<keyword evidence="3" id="KW-1185">Reference proteome</keyword>
<gene>
    <name evidence="2" type="ORF">QUW08_12285</name>
</gene>
<keyword evidence="1" id="KW-0472">Membrane</keyword>
<proteinExistence type="predicted"/>
<feature type="transmembrane region" description="Helical" evidence="1">
    <location>
        <begin position="145"/>
        <end position="165"/>
    </location>
</feature>
<accession>A0ABT7UT64</accession>
<reference evidence="2 3" key="1">
    <citation type="submission" date="2023-06" db="EMBL/GenBank/DDBJ databases">
        <title>Identification and characterization of horizontal gene transfer across gut microbiota members of farm animals based on homology search.</title>
        <authorList>
            <person name="Schwarzerova J."/>
            <person name="Nykrynova M."/>
            <person name="Jureckova K."/>
            <person name="Cejkova D."/>
            <person name="Rychlik I."/>
        </authorList>
    </citation>
    <scope>NUCLEOTIDE SEQUENCE [LARGE SCALE GENOMIC DNA]</scope>
    <source>
        <strain evidence="2 3">ET340</strain>
    </source>
</reference>
<dbReference type="EMBL" id="JAUDCL010000026">
    <property type="protein sequence ID" value="MDM8202062.1"/>
    <property type="molecule type" value="Genomic_DNA"/>
</dbReference>
<feature type="transmembrane region" description="Helical" evidence="1">
    <location>
        <begin position="238"/>
        <end position="256"/>
    </location>
</feature>
<keyword evidence="1" id="KW-1133">Transmembrane helix</keyword>
<dbReference type="PANTHER" id="PTHR42867:SF1">
    <property type="entry name" value="MEMBRANE PROTEIN-RELATED"/>
    <property type="match status" value="1"/>
</dbReference>
<evidence type="ECO:0000256" key="1">
    <source>
        <dbReference type="SAM" id="Phobius"/>
    </source>
</evidence>
<evidence type="ECO:0000313" key="3">
    <source>
        <dbReference type="Proteomes" id="UP001529380"/>
    </source>
</evidence>
<comment type="caution">
    <text evidence="2">The sequence shown here is derived from an EMBL/GenBank/DDBJ whole genome shotgun (WGS) entry which is preliminary data.</text>
</comment>
<dbReference type="RefSeq" id="WP_289600456.1">
    <property type="nucleotide sequence ID" value="NZ_JAUDCL010000026.1"/>
</dbReference>
<protein>
    <submittedName>
        <fullName evidence="2">DUF1385 domain-containing protein</fullName>
    </submittedName>
</protein>
<keyword evidence="1" id="KW-0812">Transmembrane</keyword>
<dbReference type="Pfam" id="PF07136">
    <property type="entry name" value="DUF1385"/>
    <property type="match status" value="1"/>
</dbReference>
<dbReference type="PANTHER" id="PTHR42867">
    <property type="entry name" value="MEMBRANE PROTEIN-RELATED"/>
    <property type="match status" value="1"/>
</dbReference>
<feature type="transmembrane region" description="Helical" evidence="1">
    <location>
        <begin position="210"/>
        <end position="232"/>
    </location>
</feature>
<feature type="transmembrane region" description="Helical" evidence="1">
    <location>
        <begin position="109"/>
        <end position="133"/>
    </location>
</feature>